<dbReference type="PROSITE" id="PS50046">
    <property type="entry name" value="PHYTOCHROME_2"/>
    <property type="match status" value="1"/>
</dbReference>
<keyword evidence="3" id="KW-0418">Kinase</keyword>
<organism evidence="8 9">
    <name type="scientific">Prochlorothrix hollandica PCC 9006 = CALU 1027</name>
    <dbReference type="NCBI Taxonomy" id="317619"/>
    <lineage>
        <taxon>Bacteria</taxon>
        <taxon>Bacillati</taxon>
        <taxon>Cyanobacteriota</taxon>
        <taxon>Cyanophyceae</taxon>
        <taxon>Prochlorotrichales</taxon>
        <taxon>Prochlorotrichaceae</taxon>
        <taxon>Prochlorothrix</taxon>
    </lineage>
</organism>
<dbReference type="AlphaFoldDB" id="A0A0M2Q375"/>
<evidence type="ECO:0000256" key="3">
    <source>
        <dbReference type="ARBA" id="ARBA00022777"/>
    </source>
</evidence>
<gene>
    <name evidence="8" type="ORF">PROH_03370</name>
</gene>
<dbReference type="SUPFAM" id="SSF52172">
    <property type="entry name" value="CheY-like"/>
    <property type="match status" value="1"/>
</dbReference>
<dbReference type="PROSITE" id="PS50110">
    <property type="entry name" value="RESPONSE_REGULATORY"/>
    <property type="match status" value="1"/>
</dbReference>
<dbReference type="InterPro" id="IPR011006">
    <property type="entry name" value="CheY-like_superfamily"/>
</dbReference>
<dbReference type="SMART" id="SM00448">
    <property type="entry name" value="REC"/>
    <property type="match status" value="1"/>
</dbReference>
<feature type="coiled-coil region" evidence="5">
    <location>
        <begin position="353"/>
        <end position="380"/>
    </location>
</feature>
<dbReference type="OrthoDB" id="437650at2"/>
<dbReference type="SUPFAM" id="SSF55781">
    <property type="entry name" value="GAF domain-like"/>
    <property type="match status" value="1"/>
</dbReference>
<dbReference type="Gene3D" id="3.30.450.40">
    <property type="match status" value="1"/>
</dbReference>
<evidence type="ECO:0000313" key="9">
    <source>
        <dbReference type="Proteomes" id="UP000034681"/>
    </source>
</evidence>
<name>A0A0M2Q375_PROHO</name>
<sequence length="531" mass="59925">MAVPYIILLVDDSLADRQVCHRYLQSQSDRYTILEAETGEEALSFCEQCQPDVILLDYFLPDYDGIDLFALLKDSLGYTMPPTVMMTKHRDQAMAVEAIQAGIQDYLVKDQVTPDLLQRTLKKVLEEAGMRRSLQQQQNQQQLTKDLALRILQSLELSNILDTTVQALGHCLKADRVLVLQFATDGSSTVVAESVQEAWTQSLGQTLGPDAWVAVPDPSLDAIFQQLHQDIWETETHNTTAHWQNQSFFATYPLEILAQWQVKSLHVVPIWVDCSGGDRPDSTLNPTSFPLTCSLLDHQKNPQRYPWGLLMVHQCEGSRSWEPLEINLLQELAIHLTIAIQQAELYQYQAQLNNFLQRQVTQQQKDLDLSQQRLQQQQHQLEAILWACPDLVIHIHRDGRYLDFLNDCDRGMILPPKAPLEANTVFDVFSPPIAQQYLHYAALALDSQTLQIYEQFLEVEGQVLRKEVRIVPCGDADEVVIMVRELPLDTGSRPVQSLPAPAVSPVTGTRCGTLPSLALTHVNANGLGHLD</sequence>
<dbReference type="InterPro" id="IPR003018">
    <property type="entry name" value="GAF"/>
</dbReference>
<dbReference type="RefSeq" id="WP_017714104.1">
    <property type="nucleotide sequence ID" value="NZ_KB235941.1"/>
</dbReference>
<dbReference type="eggNOG" id="COG2203">
    <property type="taxonomic scope" value="Bacteria"/>
</dbReference>
<dbReference type="Proteomes" id="UP000034681">
    <property type="component" value="Unassembled WGS sequence"/>
</dbReference>
<evidence type="ECO:0000256" key="1">
    <source>
        <dbReference type="ARBA" id="ARBA00022553"/>
    </source>
</evidence>
<evidence type="ECO:0000256" key="2">
    <source>
        <dbReference type="ARBA" id="ARBA00022679"/>
    </source>
</evidence>
<comment type="caution">
    <text evidence="8">The sequence shown here is derived from an EMBL/GenBank/DDBJ whole genome shotgun (WGS) entry which is preliminary data.</text>
</comment>
<dbReference type="eggNOG" id="COG2202">
    <property type="taxonomic scope" value="Bacteria"/>
</dbReference>
<dbReference type="eggNOG" id="COG2204">
    <property type="taxonomic scope" value="Bacteria"/>
</dbReference>
<feature type="modified residue" description="4-aspartylphosphate" evidence="4">
    <location>
        <position position="57"/>
    </location>
</feature>
<keyword evidence="2" id="KW-0808">Transferase</keyword>
<dbReference type="GO" id="GO:0000160">
    <property type="term" value="P:phosphorelay signal transduction system"/>
    <property type="evidence" value="ECO:0007669"/>
    <property type="project" value="InterPro"/>
</dbReference>
<feature type="domain" description="Phytochrome chromophore attachment site" evidence="6">
    <location>
        <begin position="156"/>
        <end position="335"/>
    </location>
</feature>
<proteinExistence type="predicted"/>
<protein>
    <recommendedName>
        <fullName evidence="10">Response regulatory domain-containing protein</fullName>
    </recommendedName>
</protein>
<evidence type="ECO:0008006" key="10">
    <source>
        <dbReference type="Google" id="ProtNLM"/>
    </source>
</evidence>
<dbReference type="PANTHER" id="PTHR44591:SF3">
    <property type="entry name" value="RESPONSE REGULATORY DOMAIN-CONTAINING PROTEIN"/>
    <property type="match status" value="1"/>
</dbReference>
<keyword evidence="5" id="KW-0175">Coiled coil</keyword>
<dbReference type="InterPro" id="IPR016132">
    <property type="entry name" value="Phyto_chromo_attachment"/>
</dbReference>
<keyword evidence="1 4" id="KW-0597">Phosphoprotein</keyword>
<dbReference type="InterPro" id="IPR001789">
    <property type="entry name" value="Sig_transdc_resp-reg_receiver"/>
</dbReference>
<evidence type="ECO:0000259" key="6">
    <source>
        <dbReference type="PROSITE" id="PS50046"/>
    </source>
</evidence>
<dbReference type="Gene3D" id="3.40.50.2300">
    <property type="match status" value="1"/>
</dbReference>
<dbReference type="Pfam" id="PF01590">
    <property type="entry name" value="GAF"/>
    <property type="match status" value="1"/>
</dbReference>
<evidence type="ECO:0000313" key="8">
    <source>
        <dbReference type="EMBL" id="KKJ01394.1"/>
    </source>
</evidence>
<evidence type="ECO:0000256" key="5">
    <source>
        <dbReference type="SAM" id="Coils"/>
    </source>
</evidence>
<feature type="domain" description="Response regulatory" evidence="7">
    <location>
        <begin position="6"/>
        <end position="124"/>
    </location>
</feature>
<evidence type="ECO:0000256" key="4">
    <source>
        <dbReference type="PROSITE-ProRule" id="PRU00169"/>
    </source>
</evidence>
<evidence type="ECO:0000259" key="7">
    <source>
        <dbReference type="PROSITE" id="PS50110"/>
    </source>
</evidence>
<dbReference type="STRING" id="317619.GCA_000332315_03954"/>
<reference evidence="8" key="1">
    <citation type="submission" date="2012-04" db="EMBL/GenBank/DDBJ databases">
        <authorList>
            <person name="Borisov I.G."/>
            <person name="Ivanikova N.V."/>
            <person name="Pinevich A.V."/>
        </authorList>
    </citation>
    <scope>NUCLEOTIDE SEQUENCE</scope>
    <source>
        <strain evidence="8">CALU 1027</strain>
    </source>
</reference>
<dbReference type="InterPro" id="IPR029016">
    <property type="entry name" value="GAF-like_dom_sf"/>
</dbReference>
<dbReference type="GO" id="GO:0016301">
    <property type="term" value="F:kinase activity"/>
    <property type="evidence" value="ECO:0007669"/>
    <property type="project" value="UniProtKB-KW"/>
</dbReference>
<keyword evidence="9" id="KW-1185">Reference proteome</keyword>
<dbReference type="CDD" id="cd00156">
    <property type="entry name" value="REC"/>
    <property type="match status" value="1"/>
</dbReference>
<dbReference type="Pfam" id="PF00072">
    <property type="entry name" value="Response_reg"/>
    <property type="match status" value="1"/>
</dbReference>
<dbReference type="InterPro" id="IPR050595">
    <property type="entry name" value="Bact_response_regulator"/>
</dbReference>
<accession>A0A0M2Q375</accession>
<dbReference type="PANTHER" id="PTHR44591">
    <property type="entry name" value="STRESS RESPONSE REGULATOR PROTEIN 1"/>
    <property type="match status" value="1"/>
</dbReference>
<dbReference type="EMBL" id="AJTX02000002">
    <property type="protein sequence ID" value="KKJ01394.1"/>
    <property type="molecule type" value="Genomic_DNA"/>
</dbReference>
<dbReference type="SMART" id="SM00065">
    <property type="entry name" value="GAF"/>
    <property type="match status" value="1"/>
</dbReference>